<sequence>MLAPTMERSLSTESSTSEQSSQAQPPRSQKHIGFVWEDTPGLDHHCPVCAVPESHTGTLLSICLGDHVMPCCKYHQNLFWPNKTLECEACRRSREEHFKRHKTIAAAVRALEKLNNSTNEDHGEGPQQSPFCLDGDDDDDDTTAGCPTDSEPPQPRQPGTPQRKRKHNKAAKKLGKALSRTAADTVTSHDVQRVVVALHPHALRDDGDERDRIDLDDPGFPAALAWDARGCAWHRHQLGPGGVVEAPDFERQADAALARLGVDVGAAAPGREARALVAQLRLLARADLENVWNEEAETAKRRGGFLRFVNRGALDRMINLRRQRVAHATRAARAEEEKVEEEQSRVVDAVEEAEETTQAPEEEARPRVVRIVPINAGAKRNQKEMLSAFALSGEARERTRLRNNKANILQALRGERGGADRNRFSVLDSMSEDSLGDDEEDTSAADNDDVTSPTTSRVSSPASSERHGDEVSTSKELEDKGGDTAFSEMHNEVQQTVRPPKDPKPKEVALEPPSPHLYSVPIEVSRPPVPELTPEEKSEAAKQQAKELFRNSLQNLFVSPFLKPVTTTDFFSSGLQNIHNHNIWAPVSDIPLQPKPDPEEEYVDIDPIHTVDPSHPRWDDWKSFEQHLHRILPHPWTTTPSTPSTDATTATGPNCPPKLSKARIIVPMGDAVHVTDVRTVEEVAVSLAEGAPGCPAGQLGMLAHAHIATCLIDTSAQPPAYLTDQFARREGHLAEQCWQFFLIGRRNAQHLTLRDGLARKLDTSGRLTPLEAAALARLRGGNTTFPVTRVCVCGGLPTERMLECAHARCPIRHFHARCLDATHAPPAGERFYCRACRCDMTWFLEERPLLDAAAPALARAATEPAALAPLVRLVLREIHARVPAGAWRTCPVGELAAEVDGVVQERRRAGGEVPPARDIADGILGWRCVQQGGQEGEGDSAEVCERCEDVKEAEKKAAGEAKRHKGRSVKAEDVEIKLPWGTMELGAGARKLYREDPVRSAEAVLRLEMRLEMERNLRK</sequence>
<feature type="domain" description="Zinc finger PHD-type" evidence="5">
    <location>
        <begin position="790"/>
        <end position="837"/>
    </location>
</feature>
<evidence type="ECO:0000256" key="3">
    <source>
        <dbReference type="ARBA" id="ARBA00022833"/>
    </source>
</evidence>
<dbReference type="SMART" id="SM00249">
    <property type="entry name" value="PHD"/>
    <property type="match status" value="1"/>
</dbReference>
<feature type="region of interest" description="Disordered" evidence="4">
    <location>
        <begin position="634"/>
        <end position="655"/>
    </location>
</feature>
<name>A0ABR3SE03_9PEZI</name>
<dbReference type="InterPro" id="IPR001965">
    <property type="entry name" value="Znf_PHD"/>
</dbReference>
<evidence type="ECO:0000313" key="6">
    <source>
        <dbReference type="EMBL" id="KAL1618379.1"/>
    </source>
</evidence>
<evidence type="ECO:0000256" key="1">
    <source>
        <dbReference type="ARBA" id="ARBA00022723"/>
    </source>
</evidence>
<feature type="compositionally biased region" description="Low complexity" evidence="4">
    <location>
        <begin position="450"/>
        <end position="463"/>
    </location>
</feature>
<feature type="compositionally biased region" description="Basic residues" evidence="4">
    <location>
        <begin position="162"/>
        <end position="175"/>
    </location>
</feature>
<feature type="compositionally biased region" description="Basic and acidic residues" evidence="4">
    <location>
        <begin position="332"/>
        <end position="345"/>
    </location>
</feature>
<dbReference type="EMBL" id="JAJVDC020000210">
    <property type="protein sequence ID" value="KAL1618379.1"/>
    <property type="molecule type" value="Genomic_DNA"/>
</dbReference>
<dbReference type="InterPro" id="IPR013083">
    <property type="entry name" value="Znf_RING/FYVE/PHD"/>
</dbReference>
<feature type="region of interest" description="Disordered" evidence="4">
    <location>
        <begin position="331"/>
        <end position="364"/>
    </location>
</feature>
<feature type="compositionally biased region" description="Low complexity" evidence="4">
    <location>
        <begin position="11"/>
        <end position="22"/>
    </location>
</feature>
<reference evidence="6 7" key="1">
    <citation type="submission" date="2024-02" db="EMBL/GenBank/DDBJ databases">
        <title>De novo assembly and annotation of 12 fungi associated with fruit tree decline syndrome in Ontario, Canada.</title>
        <authorList>
            <person name="Sulman M."/>
            <person name="Ellouze W."/>
            <person name="Ilyukhin E."/>
        </authorList>
    </citation>
    <scope>NUCLEOTIDE SEQUENCE [LARGE SCALE GENOMIC DNA]</scope>
    <source>
        <strain evidence="6 7">M1-105</strain>
    </source>
</reference>
<keyword evidence="1" id="KW-0479">Metal-binding</keyword>
<dbReference type="InterPro" id="IPR019786">
    <property type="entry name" value="Zinc_finger_PHD-type_CS"/>
</dbReference>
<dbReference type="Gene3D" id="3.30.40.10">
    <property type="entry name" value="Zinc/RING finger domain, C3HC4 (zinc finger)"/>
    <property type="match status" value="1"/>
</dbReference>
<feature type="region of interest" description="Disordered" evidence="4">
    <location>
        <begin position="116"/>
        <end position="185"/>
    </location>
</feature>
<accession>A0ABR3SE03</accession>
<evidence type="ECO:0000256" key="4">
    <source>
        <dbReference type="SAM" id="MobiDB-lite"/>
    </source>
</evidence>
<proteinExistence type="predicted"/>
<feature type="compositionally biased region" description="Low complexity" evidence="4">
    <location>
        <begin position="637"/>
        <end position="651"/>
    </location>
</feature>
<feature type="region of interest" description="Disordered" evidence="4">
    <location>
        <begin position="430"/>
        <end position="541"/>
    </location>
</feature>
<feature type="compositionally biased region" description="Basic and acidic residues" evidence="4">
    <location>
        <begin position="499"/>
        <end position="509"/>
    </location>
</feature>
<keyword evidence="7" id="KW-1185">Reference proteome</keyword>
<dbReference type="InterPro" id="IPR011011">
    <property type="entry name" value="Znf_FYVE_PHD"/>
</dbReference>
<organism evidence="6 7">
    <name type="scientific">Neofusicoccum ribis</name>
    <dbReference type="NCBI Taxonomy" id="45134"/>
    <lineage>
        <taxon>Eukaryota</taxon>
        <taxon>Fungi</taxon>
        <taxon>Dikarya</taxon>
        <taxon>Ascomycota</taxon>
        <taxon>Pezizomycotina</taxon>
        <taxon>Dothideomycetes</taxon>
        <taxon>Dothideomycetes incertae sedis</taxon>
        <taxon>Botryosphaeriales</taxon>
        <taxon>Botryosphaeriaceae</taxon>
        <taxon>Neofusicoccum</taxon>
    </lineage>
</organism>
<dbReference type="SUPFAM" id="SSF57903">
    <property type="entry name" value="FYVE/PHD zinc finger"/>
    <property type="match status" value="1"/>
</dbReference>
<feature type="region of interest" description="Disordered" evidence="4">
    <location>
        <begin position="1"/>
        <end position="29"/>
    </location>
</feature>
<feature type="compositionally biased region" description="Acidic residues" evidence="4">
    <location>
        <begin position="430"/>
        <end position="449"/>
    </location>
</feature>
<keyword evidence="3" id="KW-0862">Zinc</keyword>
<evidence type="ECO:0000313" key="7">
    <source>
        <dbReference type="Proteomes" id="UP001521116"/>
    </source>
</evidence>
<keyword evidence="2" id="KW-0863">Zinc-finger</keyword>
<evidence type="ECO:0000256" key="2">
    <source>
        <dbReference type="ARBA" id="ARBA00022771"/>
    </source>
</evidence>
<protein>
    <recommendedName>
        <fullName evidence="5">Zinc finger PHD-type domain-containing protein</fullName>
    </recommendedName>
</protein>
<feature type="compositionally biased region" description="Basic and acidic residues" evidence="4">
    <location>
        <begin position="464"/>
        <end position="482"/>
    </location>
</feature>
<dbReference type="PROSITE" id="PS01359">
    <property type="entry name" value="ZF_PHD_1"/>
    <property type="match status" value="1"/>
</dbReference>
<dbReference type="Proteomes" id="UP001521116">
    <property type="component" value="Unassembled WGS sequence"/>
</dbReference>
<comment type="caution">
    <text evidence="6">The sequence shown here is derived from an EMBL/GenBank/DDBJ whole genome shotgun (WGS) entry which is preliminary data.</text>
</comment>
<evidence type="ECO:0000259" key="5">
    <source>
        <dbReference type="SMART" id="SM00249"/>
    </source>
</evidence>
<gene>
    <name evidence="6" type="ORF">SLS56_010597</name>
</gene>